<gene>
    <name evidence="3" type="ORF">OKA05_17915</name>
</gene>
<dbReference type="Pfam" id="PF13358">
    <property type="entry name" value="DDE_3"/>
    <property type="match status" value="1"/>
</dbReference>
<dbReference type="NCBIfam" id="NF033545">
    <property type="entry name" value="transpos_IS630"/>
    <property type="match status" value="1"/>
</dbReference>
<accession>A0ABT3GLR6</accession>
<reference evidence="3 4" key="1">
    <citation type="submission" date="2022-10" db="EMBL/GenBank/DDBJ databases">
        <title>Luteolibacter arcticus strain CCTCC AB 2014275, whole genome shotgun sequencing project.</title>
        <authorList>
            <person name="Zhao G."/>
            <person name="Shen L."/>
        </authorList>
    </citation>
    <scope>NUCLEOTIDE SEQUENCE [LARGE SCALE GENOMIC DNA]</scope>
    <source>
        <strain evidence="3 4">CCTCC AB 2014275</strain>
    </source>
</reference>
<dbReference type="InterPro" id="IPR036397">
    <property type="entry name" value="RNaseH_sf"/>
</dbReference>
<name>A0ABT3GLR6_9BACT</name>
<dbReference type="InterPro" id="IPR047655">
    <property type="entry name" value="Transpos_IS630-like"/>
</dbReference>
<dbReference type="Pfam" id="PF13592">
    <property type="entry name" value="HTH_33"/>
    <property type="match status" value="1"/>
</dbReference>
<dbReference type="Proteomes" id="UP001320876">
    <property type="component" value="Unassembled WGS sequence"/>
</dbReference>
<dbReference type="InterPro" id="IPR025959">
    <property type="entry name" value="Winged_HTH_dom"/>
</dbReference>
<dbReference type="InterPro" id="IPR038717">
    <property type="entry name" value="Tc1-like_DDE_dom"/>
</dbReference>
<dbReference type="Pfam" id="PF13551">
    <property type="entry name" value="HTH_29"/>
    <property type="match status" value="1"/>
</dbReference>
<dbReference type="Gene3D" id="3.30.420.10">
    <property type="entry name" value="Ribonuclease H-like superfamily/Ribonuclease H"/>
    <property type="match status" value="1"/>
</dbReference>
<evidence type="ECO:0000313" key="4">
    <source>
        <dbReference type="Proteomes" id="UP001320876"/>
    </source>
</evidence>
<dbReference type="SUPFAM" id="SSF46689">
    <property type="entry name" value="Homeodomain-like"/>
    <property type="match status" value="1"/>
</dbReference>
<dbReference type="InterPro" id="IPR009057">
    <property type="entry name" value="Homeodomain-like_sf"/>
</dbReference>
<dbReference type="EMBL" id="JAPDDT010000008">
    <property type="protein sequence ID" value="MCW1924448.1"/>
    <property type="molecule type" value="Genomic_DNA"/>
</dbReference>
<protein>
    <submittedName>
        <fullName evidence="3">IS630 family transposase</fullName>
    </submittedName>
</protein>
<proteinExistence type="predicted"/>
<evidence type="ECO:0000259" key="1">
    <source>
        <dbReference type="Pfam" id="PF13358"/>
    </source>
</evidence>
<evidence type="ECO:0000313" key="3">
    <source>
        <dbReference type="EMBL" id="MCW1924448.1"/>
    </source>
</evidence>
<comment type="caution">
    <text evidence="3">The sequence shown here is derived from an EMBL/GenBank/DDBJ whole genome shotgun (WGS) entry which is preliminary data.</text>
</comment>
<feature type="domain" description="Tc1-like transposase DDE" evidence="1">
    <location>
        <begin position="177"/>
        <end position="316"/>
    </location>
</feature>
<keyword evidence="4" id="KW-1185">Reference proteome</keyword>
<feature type="domain" description="Winged helix-turn helix" evidence="2">
    <location>
        <begin position="107"/>
        <end position="159"/>
    </location>
</feature>
<organism evidence="3 4">
    <name type="scientific">Luteolibacter arcticus</name>
    <dbReference type="NCBI Taxonomy" id="1581411"/>
    <lineage>
        <taxon>Bacteria</taxon>
        <taxon>Pseudomonadati</taxon>
        <taxon>Verrucomicrobiota</taxon>
        <taxon>Verrucomicrobiia</taxon>
        <taxon>Verrucomicrobiales</taxon>
        <taxon>Verrucomicrobiaceae</taxon>
        <taxon>Luteolibacter</taxon>
    </lineage>
</organism>
<sequence>MARKLPALGKELVDRIEEAWQQPQADWARKRLLVVRLIALHQSSVAEIMTIAGVCRQTVFTYRDKVVAEGVEGLLKRDWAGARTPAVHGAVEDEFKAKLEAGDFRQARDAQKWIAKRTRKQLTESGVRKLIHRLGGKLKVPRKSHRKKDQAASDAFKAELPGRLAAVVGERPDKTVRLWVLDEHRYGLLPVIRRVWSRRGVRVHAPYATTYKWGYLHEALEIDGANDAQLLFTPAINQDIHALFLKQIACSDPDSLHVIIQDQAGFHLRAEDPRLPANVRLLPLPPYCPELNPVEGFGRLLKAPTANRLYSNLRQLEDHLIAVARYWTKPGQVRSLIHGWMREQTNAGAPL</sequence>
<evidence type="ECO:0000259" key="2">
    <source>
        <dbReference type="Pfam" id="PF13592"/>
    </source>
</evidence>
<dbReference type="RefSeq" id="WP_264488555.1">
    <property type="nucleotide sequence ID" value="NZ_JAPDDT010000008.1"/>
</dbReference>